<keyword evidence="2" id="KW-1185">Reference proteome</keyword>
<evidence type="ECO:0000313" key="1">
    <source>
        <dbReference type="Ensembl" id="ENSSGRP00000019557.1"/>
    </source>
</evidence>
<gene>
    <name evidence="1" type="primary">LOC107558625</name>
</gene>
<accession>A0A672L260</accession>
<dbReference type="GO" id="GO:0003735">
    <property type="term" value="F:structural constituent of ribosome"/>
    <property type="evidence" value="ECO:0007669"/>
    <property type="project" value="InterPro"/>
</dbReference>
<dbReference type="Proteomes" id="UP000472262">
    <property type="component" value="Unassembled WGS sequence"/>
</dbReference>
<dbReference type="InterPro" id="IPR019373">
    <property type="entry name" value="Ribosomal_mL51"/>
</dbReference>
<reference evidence="1" key="2">
    <citation type="submission" date="2025-09" db="UniProtKB">
        <authorList>
            <consortium name="Ensembl"/>
        </authorList>
    </citation>
    <scope>IDENTIFICATION</scope>
</reference>
<protein>
    <submittedName>
        <fullName evidence="1">39S ribosomal protein L51, mitochondrial-like</fullName>
    </submittedName>
</protein>
<dbReference type="Pfam" id="PF10244">
    <property type="entry name" value="MRP-L51"/>
    <property type="match status" value="1"/>
</dbReference>
<dbReference type="AlphaFoldDB" id="A0A672L260"/>
<dbReference type="InParanoid" id="A0A672L260"/>
<evidence type="ECO:0000313" key="2">
    <source>
        <dbReference type="Proteomes" id="UP000472262"/>
    </source>
</evidence>
<sequence length="135" mass="15044">MCVFGGALRRALTACQSSALLCARLFSAGSCARIRMHAVPKLRELDRWTEKRSMFGVYDNIGILVGESVSAPGEGVPKSSHLPENRLRSHTCVNLHKHPACCATNACIFSRQHKRRVFEEYPDHSFSLLDSKTEL</sequence>
<dbReference type="Ensembl" id="ENSSGRT00000021132.1">
    <property type="protein sequence ID" value="ENSSGRP00000019557.1"/>
    <property type="gene ID" value="ENSSGRG00000011855.1"/>
</dbReference>
<reference evidence="1" key="1">
    <citation type="submission" date="2025-08" db="UniProtKB">
        <authorList>
            <consortium name="Ensembl"/>
        </authorList>
    </citation>
    <scope>IDENTIFICATION</scope>
</reference>
<proteinExistence type="predicted"/>
<name>A0A672L260_SINGR</name>
<organism evidence="1 2">
    <name type="scientific">Sinocyclocheilus grahami</name>
    <name type="common">Dianchi golden-line fish</name>
    <name type="synonym">Barbus grahami</name>
    <dbReference type="NCBI Taxonomy" id="75366"/>
    <lineage>
        <taxon>Eukaryota</taxon>
        <taxon>Metazoa</taxon>
        <taxon>Chordata</taxon>
        <taxon>Craniata</taxon>
        <taxon>Vertebrata</taxon>
        <taxon>Euteleostomi</taxon>
        <taxon>Actinopterygii</taxon>
        <taxon>Neopterygii</taxon>
        <taxon>Teleostei</taxon>
        <taxon>Ostariophysi</taxon>
        <taxon>Cypriniformes</taxon>
        <taxon>Cyprinidae</taxon>
        <taxon>Cyprininae</taxon>
        <taxon>Sinocyclocheilus</taxon>
    </lineage>
</organism>